<dbReference type="InterPro" id="IPR020084">
    <property type="entry name" value="NUDIX_hydrolase_CS"/>
</dbReference>
<dbReference type="Gene3D" id="3.90.79.10">
    <property type="entry name" value="Nucleoside Triphosphate Pyrophosphohydrolase"/>
    <property type="match status" value="1"/>
</dbReference>
<reference evidence="6" key="1">
    <citation type="submission" date="2018-12" db="EMBL/GenBank/DDBJ databases">
        <title>Complete genome sequence of Roseovarius sp. MME-070.</title>
        <authorList>
            <person name="Nam Y.-D."/>
            <person name="Kang J."/>
            <person name="Chung W.-H."/>
            <person name="Park Y.S."/>
        </authorList>
    </citation>
    <scope>NUCLEOTIDE SEQUENCE [LARGE SCALE GENOMIC DNA]</scope>
    <source>
        <strain evidence="6">MME-070</strain>
    </source>
</reference>
<dbReference type="PANTHER" id="PTHR43736:SF1">
    <property type="entry name" value="DIHYDRONEOPTERIN TRIPHOSPHATE DIPHOSPHATASE"/>
    <property type="match status" value="1"/>
</dbReference>
<dbReference type="CDD" id="cd04682">
    <property type="entry name" value="NUDIX_Hydrolase"/>
    <property type="match status" value="1"/>
</dbReference>
<dbReference type="GO" id="GO:0016787">
    <property type="term" value="F:hydrolase activity"/>
    <property type="evidence" value="ECO:0007669"/>
    <property type="project" value="UniProtKB-KW"/>
</dbReference>
<dbReference type="InterPro" id="IPR015797">
    <property type="entry name" value="NUDIX_hydrolase-like_dom_sf"/>
</dbReference>
<dbReference type="EMBL" id="CP034348">
    <property type="protein sequence ID" value="QGX96957.1"/>
    <property type="molecule type" value="Genomic_DNA"/>
</dbReference>
<dbReference type="PRINTS" id="PR00502">
    <property type="entry name" value="NUDIXFAMILY"/>
</dbReference>
<keyword evidence="6" id="KW-1185">Reference proteome</keyword>
<comment type="cofactor">
    <cofactor evidence="1">
        <name>Mg(2+)</name>
        <dbReference type="ChEBI" id="CHEBI:18420"/>
    </cofactor>
</comment>
<dbReference type="AlphaFoldDB" id="A0A6I6IN81"/>
<dbReference type="KEGG" id="rom:EI983_01150"/>
<organism evidence="5 6">
    <name type="scientific">Roseovarius faecimaris</name>
    <dbReference type="NCBI Taxonomy" id="2494550"/>
    <lineage>
        <taxon>Bacteria</taxon>
        <taxon>Pseudomonadati</taxon>
        <taxon>Pseudomonadota</taxon>
        <taxon>Alphaproteobacteria</taxon>
        <taxon>Rhodobacterales</taxon>
        <taxon>Roseobacteraceae</taxon>
        <taxon>Roseovarius</taxon>
    </lineage>
</organism>
<dbReference type="PROSITE" id="PS51462">
    <property type="entry name" value="NUDIX"/>
    <property type="match status" value="1"/>
</dbReference>
<evidence type="ECO:0000259" key="4">
    <source>
        <dbReference type="PROSITE" id="PS51462"/>
    </source>
</evidence>
<evidence type="ECO:0000256" key="1">
    <source>
        <dbReference type="ARBA" id="ARBA00001946"/>
    </source>
</evidence>
<dbReference type="RefSeq" id="WP_157705461.1">
    <property type="nucleotide sequence ID" value="NZ_CP034348.1"/>
</dbReference>
<evidence type="ECO:0000313" key="6">
    <source>
        <dbReference type="Proteomes" id="UP000428330"/>
    </source>
</evidence>
<proteinExistence type="inferred from homology"/>
<feature type="domain" description="Nudix hydrolase" evidence="4">
    <location>
        <begin position="7"/>
        <end position="138"/>
    </location>
</feature>
<protein>
    <submittedName>
        <fullName evidence="5">NUDIX domain-containing protein</fullName>
    </submittedName>
</protein>
<dbReference type="PANTHER" id="PTHR43736">
    <property type="entry name" value="ADP-RIBOSE PYROPHOSPHATASE"/>
    <property type="match status" value="1"/>
</dbReference>
<dbReference type="SUPFAM" id="SSF55811">
    <property type="entry name" value="Nudix"/>
    <property type="match status" value="1"/>
</dbReference>
<dbReference type="InterPro" id="IPR020476">
    <property type="entry name" value="Nudix_hydrolase"/>
</dbReference>
<evidence type="ECO:0000256" key="2">
    <source>
        <dbReference type="ARBA" id="ARBA00022801"/>
    </source>
</evidence>
<dbReference type="OrthoDB" id="289720at2"/>
<dbReference type="Pfam" id="PF00293">
    <property type="entry name" value="NUDIX"/>
    <property type="match status" value="1"/>
</dbReference>
<sequence>MGAPDNRDFAGAKLALFIDDRLLVLRRDDKPGLPWPGYLDLPGGGKEAGESPEACVLRETREEVGLVLTREQLVWKRFYPDDPTPAWFFAAHLPSEAEAEIALGDEGQGWMLMPPEAYVANQEAVPHFRLRVRDYLEFRNIRTT</sequence>
<dbReference type="InterPro" id="IPR000086">
    <property type="entry name" value="NUDIX_hydrolase_dom"/>
</dbReference>
<keyword evidence="2 3" id="KW-0378">Hydrolase</keyword>
<dbReference type="Proteomes" id="UP000428330">
    <property type="component" value="Chromosome"/>
</dbReference>
<name>A0A6I6IN81_9RHOB</name>
<evidence type="ECO:0000256" key="3">
    <source>
        <dbReference type="RuleBase" id="RU003476"/>
    </source>
</evidence>
<dbReference type="PROSITE" id="PS00893">
    <property type="entry name" value="NUDIX_BOX"/>
    <property type="match status" value="1"/>
</dbReference>
<evidence type="ECO:0000313" key="5">
    <source>
        <dbReference type="EMBL" id="QGX96957.1"/>
    </source>
</evidence>
<accession>A0A6I6IN81</accession>
<comment type="similarity">
    <text evidence="3">Belongs to the Nudix hydrolase family.</text>
</comment>
<gene>
    <name evidence="5" type="ORF">EI983_01150</name>
</gene>